<reference evidence="1 2" key="1">
    <citation type="journal article" date="2021" name="BMC Genomics">
        <title>Datura genome reveals duplications of psychoactive alkaloid biosynthetic genes and high mutation rate following tissue culture.</title>
        <authorList>
            <person name="Rajewski A."/>
            <person name="Carter-House D."/>
            <person name="Stajich J."/>
            <person name="Litt A."/>
        </authorList>
    </citation>
    <scope>NUCLEOTIDE SEQUENCE [LARGE SCALE GENOMIC DNA]</scope>
    <source>
        <strain evidence="1">AR-01</strain>
    </source>
</reference>
<comment type="caution">
    <text evidence="1">The sequence shown here is derived from an EMBL/GenBank/DDBJ whole genome shotgun (WGS) entry which is preliminary data.</text>
</comment>
<evidence type="ECO:0000313" key="2">
    <source>
        <dbReference type="Proteomes" id="UP000823775"/>
    </source>
</evidence>
<keyword evidence="2" id="KW-1185">Reference proteome</keyword>
<proteinExistence type="predicted"/>
<accession>A0ABS8UKQ2</accession>
<name>A0ABS8UKQ2_DATST</name>
<dbReference type="Proteomes" id="UP000823775">
    <property type="component" value="Unassembled WGS sequence"/>
</dbReference>
<organism evidence="1 2">
    <name type="scientific">Datura stramonium</name>
    <name type="common">Jimsonweed</name>
    <name type="synonym">Common thornapple</name>
    <dbReference type="NCBI Taxonomy" id="4076"/>
    <lineage>
        <taxon>Eukaryota</taxon>
        <taxon>Viridiplantae</taxon>
        <taxon>Streptophyta</taxon>
        <taxon>Embryophyta</taxon>
        <taxon>Tracheophyta</taxon>
        <taxon>Spermatophyta</taxon>
        <taxon>Magnoliopsida</taxon>
        <taxon>eudicotyledons</taxon>
        <taxon>Gunneridae</taxon>
        <taxon>Pentapetalae</taxon>
        <taxon>asterids</taxon>
        <taxon>lamiids</taxon>
        <taxon>Solanales</taxon>
        <taxon>Solanaceae</taxon>
        <taxon>Solanoideae</taxon>
        <taxon>Datureae</taxon>
        <taxon>Datura</taxon>
    </lineage>
</organism>
<evidence type="ECO:0000313" key="1">
    <source>
        <dbReference type="EMBL" id="MCD9558672.1"/>
    </source>
</evidence>
<sequence length="116" mass="13000">MGVTQQDVLEELVAPRRESWSTFPSGVNDFFPNGWTFESPFYQNPELVALNSSLLGLISPPTAESVATNFITSPESYQFLDSCFTGLNYLKFKTSTVMWKNLLGLFLLISMACKKT</sequence>
<gene>
    <name evidence="1" type="ORF">HAX54_016204</name>
</gene>
<dbReference type="EMBL" id="JACEIK010002043">
    <property type="protein sequence ID" value="MCD9558672.1"/>
    <property type="molecule type" value="Genomic_DNA"/>
</dbReference>
<protein>
    <submittedName>
        <fullName evidence="1">Uncharacterized protein</fullName>
    </submittedName>
</protein>